<proteinExistence type="predicted"/>
<comment type="caution">
    <text evidence="1">The sequence shown here is derived from an EMBL/GenBank/DDBJ whole genome shotgun (WGS) entry which is preliminary data.</text>
</comment>
<evidence type="ECO:0000313" key="2">
    <source>
        <dbReference type="Proteomes" id="UP000260351"/>
    </source>
</evidence>
<reference evidence="1 2" key="1">
    <citation type="submission" date="2018-08" db="EMBL/GenBank/DDBJ databases">
        <title>Wenzhouxiangella salilacus sp. nov., a novel bacterium isolated from a saline lake in Xinjiang Province, China.</title>
        <authorList>
            <person name="Han S."/>
        </authorList>
    </citation>
    <scope>NUCLEOTIDE SEQUENCE [LARGE SCALE GENOMIC DNA]</scope>
    <source>
        <strain evidence="1 2">XDB06</strain>
    </source>
</reference>
<dbReference type="Proteomes" id="UP000260351">
    <property type="component" value="Unassembled WGS sequence"/>
</dbReference>
<evidence type="ECO:0000313" key="1">
    <source>
        <dbReference type="EMBL" id="RFF31539.1"/>
    </source>
</evidence>
<keyword evidence="2" id="KW-1185">Reference proteome</keyword>
<protein>
    <submittedName>
        <fullName evidence="1">Uncharacterized protein</fullName>
    </submittedName>
</protein>
<dbReference type="AlphaFoldDB" id="A0A3E1KAS1"/>
<gene>
    <name evidence="1" type="ORF">DZC52_04050</name>
</gene>
<accession>A0A3E1KAS1</accession>
<dbReference type="EMBL" id="QUZK01000018">
    <property type="protein sequence ID" value="RFF31539.1"/>
    <property type="molecule type" value="Genomic_DNA"/>
</dbReference>
<name>A0A3E1KAS1_9GAMM</name>
<sequence length="111" mass="12402">MFFAFFIGNDDVGSSARLNMIGSDAVPNIDTVSSMMQLESLPEIHVLTIHLYQAVVIALAGLYLGDRTCHTRLEAHFILPIVEDNHRFEAKISDCRFVVLGLGRIRPTSER</sequence>
<organism evidence="1 2">
    <name type="scientific">Wenzhouxiangella sediminis</name>
    <dbReference type="NCBI Taxonomy" id="1792836"/>
    <lineage>
        <taxon>Bacteria</taxon>
        <taxon>Pseudomonadati</taxon>
        <taxon>Pseudomonadota</taxon>
        <taxon>Gammaproteobacteria</taxon>
        <taxon>Chromatiales</taxon>
        <taxon>Wenzhouxiangellaceae</taxon>
        <taxon>Wenzhouxiangella</taxon>
    </lineage>
</organism>